<feature type="signal peptide" evidence="9">
    <location>
        <begin position="1"/>
        <end position="19"/>
    </location>
</feature>
<dbReference type="EMBL" id="ON086791">
    <property type="protein sequence ID" value="UXO98184.1"/>
    <property type="molecule type" value="mRNA"/>
</dbReference>
<evidence type="ECO:0000256" key="8">
    <source>
        <dbReference type="ARBA" id="ARBA00023320"/>
    </source>
</evidence>
<name>A0A977SQC9_TENMO</name>
<dbReference type="AlphaFoldDB" id="A0A977SQC9"/>
<dbReference type="GO" id="GO:0005179">
    <property type="term" value="F:hormone activity"/>
    <property type="evidence" value="ECO:0007669"/>
    <property type="project" value="UniProtKB-KW"/>
</dbReference>
<dbReference type="OrthoDB" id="6159864at2759"/>
<evidence type="ECO:0000256" key="5">
    <source>
        <dbReference type="ARBA" id="ARBA00022729"/>
    </source>
</evidence>
<keyword evidence="6" id="KW-0027">Amidation</keyword>
<evidence type="ECO:0000256" key="6">
    <source>
        <dbReference type="ARBA" id="ARBA00022815"/>
    </source>
</evidence>
<organism evidence="10">
    <name type="scientific">Tenebrio molitor</name>
    <name type="common">Yellow mealworm beetle</name>
    <dbReference type="NCBI Taxonomy" id="7067"/>
    <lineage>
        <taxon>Eukaryota</taxon>
        <taxon>Metazoa</taxon>
        <taxon>Ecdysozoa</taxon>
        <taxon>Arthropoda</taxon>
        <taxon>Hexapoda</taxon>
        <taxon>Insecta</taxon>
        <taxon>Pterygota</taxon>
        <taxon>Neoptera</taxon>
        <taxon>Endopterygota</taxon>
        <taxon>Coleoptera</taxon>
        <taxon>Polyphaga</taxon>
        <taxon>Cucujiformia</taxon>
        <taxon>Tenebrionidae</taxon>
        <taxon>Tenebrio</taxon>
    </lineage>
</organism>
<evidence type="ECO:0000256" key="4">
    <source>
        <dbReference type="ARBA" id="ARBA00022702"/>
    </source>
</evidence>
<dbReference type="InterPro" id="IPR002047">
    <property type="entry name" value="Adipokinetic_hormone_CS"/>
</dbReference>
<proteinExistence type="evidence at transcript level"/>
<evidence type="ECO:0000256" key="1">
    <source>
        <dbReference type="ARBA" id="ARBA00004613"/>
    </source>
</evidence>
<reference evidence="10" key="1">
    <citation type="journal article" date="2022" name="J. Proteome Res.">
        <title>Neuropeptidomes of Tenebrio molitor L. and Zophobas atratus Fab. (Coleoptera, Polyphaga: Tenebrionidae).</title>
        <authorList>
            <person name="Marciniak P."/>
            <person name="Pacholska-Bogalska J."/>
            <person name="Ragionieri L."/>
        </authorList>
    </citation>
    <scope>NUCLEOTIDE SEQUENCE</scope>
    <source>
        <strain evidence="10">DN46500_c0_g1_i1</strain>
    </source>
</reference>
<evidence type="ECO:0000256" key="3">
    <source>
        <dbReference type="ARBA" id="ARBA00022525"/>
    </source>
</evidence>
<keyword evidence="7" id="KW-0873">Pyrrolidone carboxylic acid</keyword>
<evidence type="ECO:0000256" key="7">
    <source>
        <dbReference type="ARBA" id="ARBA00023283"/>
    </source>
</evidence>
<dbReference type="Pfam" id="PF06377">
    <property type="entry name" value="Adipokin_hormo"/>
    <property type="match status" value="1"/>
</dbReference>
<feature type="chain" id="PRO_5037724313" evidence="9">
    <location>
        <begin position="20"/>
        <end position="72"/>
    </location>
</feature>
<sequence length="72" mass="8065">MYRVLLIFLLVAFVGVCSAQLNFSPNWGKRVSSTTGGGESDNCKESMDVIMLIYKLIQNEAQKLVECEKFSN</sequence>
<accession>A0A977SQC9</accession>
<dbReference type="GO" id="GO:0007218">
    <property type="term" value="P:neuropeptide signaling pathway"/>
    <property type="evidence" value="ECO:0007669"/>
    <property type="project" value="UniProtKB-KW"/>
</dbReference>
<keyword evidence="8" id="KW-0527">Neuropeptide</keyword>
<dbReference type="GO" id="GO:0005576">
    <property type="term" value="C:extracellular region"/>
    <property type="evidence" value="ECO:0007669"/>
    <property type="project" value="UniProtKB-SubCell"/>
</dbReference>
<protein>
    <submittedName>
        <fullName evidence="10">Adipokinetic hormone-1</fullName>
    </submittedName>
</protein>
<keyword evidence="4" id="KW-0372">Hormone</keyword>
<evidence type="ECO:0000256" key="2">
    <source>
        <dbReference type="ARBA" id="ARBA00006145"/>
    </source>
</evidence>
<dbReference type="PROSITE" id="PS00256">
    <property type="entry name" value="AKH"/>
    <property type="match status" value="1"/>
</dbReference>
<comment type="similarity">
    <text evidence="2">Belongs to the AKH/HRTH/RPCH family.</text>
</comment>
<keyword evidence="3" id="KW-0964">Secreted</keyword>
<keyword evidence="5 9" id="KW-0732">Signal</keyword>
<evidence type="ECO:0000313" key="10">
    <source>
        <dbReference type="EMBL" id="UXO98184.1"/>
    </source>
</evidence>
<comment type="subcellular location">
    <subcellularLocation>
        <location evidence="1">Secreted</location>
    </subcellularLocation>
</comment>
<evidence type="ECO:0000256" key="9">
    <source>
        <dbReference type="SAM" id="SignalP"/>
    </source>
</evidence>
<dbReference type="InterPro" id="IPR010475">
    <property type="entry name" value="AKH/RPCH_hormone"/>
</dbReference>